<comment type="similarity">
    <text evidence="1">Belongs to the SMP-30/CGR1 family.</text>
</comment>
<dbReference type="PANTHER" id="PTHR47572">
    <property type="entry name" value="LIPOPROTEIN-RELATED"/>
    <property type="match status" value="1"/>
</dbReference>
<keyword evidence="2" id="KW-0378">Hydrolase</keyword>
<keyword evidence="5" id="KW-1185">Reference proteome</keyword>
<feature type="domain" description="SMP-30/Gluconolactonase/LRE-like region" evidence="3">
    <location>
        <begin position="28"/>
        <end position="287"/>
    </location>
</feature>
<dbReference type="PANTHER" id="PTHR47572:SF4">
    <property type="entry name" value="LACTONASE DRP35"/>
    <property type="match status" value="1"/>
</dbReference>
<accession>A0A8I0ZTT6</accession>
<dbReference type="RefSeq" id="WP_197941765.1">
    <property type="nucleotide sequence ID" value="NZ_JAECSB010000084.1"/>
</dbReference>
<reference evidence="4 5" key="1">
    <citation type="submission" date="2020-12" db="EMBL/GenBank/DDBJ databases">
        <title>Draft genome sequence of furan degrading bacterial strain FUR100.</title>
        <authorList>
            <person name="Woiski C."/>
        </authorList>
    </citation>
    <scope>NUCLEOTIDE SEQUENCE [LARGE SCALE GENOMIC DNA]</scope>
    <source>
        <strain evidence="4 5">FUR100</strain>
    </source>
</reference>
<organism evidence="4 5">
    <name type="scientific">Rhodococcus erythropolis</name>
    <name type="common">Arthrobacter picolinophilus</name>
    <dbReference type="NCBI Taxonomy" id="1833"/>
    <lineage>
        <taxon>Bacteria</taxon>
        <taxon>Bacillati</taxon>
        <taxon>Actinomycetota</taxon>
        <taxon>Actinomycetes</taxon>
        <taxon>Mycobacteriales</taxon>
        <taxon>Nocardiaceae</taxon>
        <taxon>Rhodococcus</taxon>
        <taxon>Rhodococcus erythropolis group</taxon>
    </lineage>
</organism>
<dbReference type="Gene3D" id="2.120.10.30">
    <property type="entry name" value="TolB, C-terminal domain"/>
    <property type="match status" value="1"/>
</dbReference>
<dbReference type="Proteomes" id="UP000627573">
    <property type="component" value="Unassembled WGS sequence"/>
</dbReference>
<gene>
    <name evidence="4" type="ORF">I3517_24945</name>
</gene>
<evidence type="ECO:0000256" key="2">
    <source>
        <dbReference type="ARBA" id="ARBA00022801"/>
    </source>
</evidence>
<proteinExistence type="inferred from homology"/>
<comment type="caution">
    <text evidence="4">The sequence shown here is derived from an EMBL/GenBank/DDBJ whole genome shotgun (WGS) entry which is preliminary data.</text>
</comment>
<dbReference type="InterPro" id="IPR013658">
    <property type="entry name" value="SGL"/>
</dbReference>
<evidence type="ECO:0000259" key="3">
    <source>
        <dbReference type="Pfam" id="PF08450"/>
    </source>
</evidence>
<dbReference type="SUPFAM" id="SSF63829">
    <property type="entry name" value="Calcium-dependent phosphotriesterase"/>
    <property type="match status" value="1"/>
</dbReference>
<dbReference type="InterPro" id="IPR051262">
    <property type="entry name" value="SMP-30/CGR1_Lactonase"/>
</dbReference>
<dbReference type="Pfam" id="PF08450">
    <property type="entry name" value="SGL"/>
    <property type="match status" value="1"/>
</dbReference>
<protein>
    <submittedName>
        <fullName evidence="4">SMP-30/gluconolactonase/LRE family protein</fullName>
    </submittedName>
</protein>
<evidence type="ECO:0000313" key="5">
    <source>
        <dbReference type="Proteomes" id="UP000627573"/>
    </source>
</evidence>
<evidence type="ECO:0000313" key="4">
    <source>
        <dbReference type="EMBL" id="MBH5145849.1"/>
    </source>
</evidence>
<dbReference type="GO" id="GO:0016787">
    <property type="term" value="F:hydrolase activity"/>
    <property type="evidence" value="ECO:0007669"/>
    <property type="project" value="UniProtKB-KW"/>
</dbReference>
<dbReference type="InterPro" id="IPR011042">
    <property type="entry name" value="6-blade_b-propeller_TolB-like"/>
</dbReference>
<dbReference type="AlphaFoldDB" id="A0A8I0ZTT6"/>
<evidence type="ECO:0000256" key="1">
    <source>
        <dbReference type="ARBA" id="ARBA00008853"/>
    </source>
</evidence>
<dbReference type="EMBL" id="JAECSB010000084">
    <property type="protein sequence ID" value="MBH5145849.1"/>
    <property type="molecule type" value="Genomic_DNA"/>
</dbReference>
<sequence length="319" mass="35050">MRTPHSSLPSGRTEPRTHFTEIASGFAFAESPRWHDNAFYVSDMYEGKIFRVGRTSRGGWKTESVVDIGADCGGIGWLPDGDLLVVHTSERIISRHRRDAPSMLHVDLSGVADRDLNDMIVLPDGSLYVGTAPLEDGDDDLLSRSPIYHVSRSGRVSVAAEGFFNPNGMALSPDRHHLLVNETFGQQISSFPAIGRGKIETKRTWCSLGPPLAPARTEDVMSSLTIALDGMAAERRGDAVWVADAIGHRVLRVTDRGIERQILTGYEQPFACAIGGINGDILCICLAKDFNRPDRIRLRDSRLVVLQIPVEGTNHEPEL</sequence>
<name>A0A8I0ZTT6_RHOER</name>